<sequence>MFTRGWPSDFSNRRLTHLTRPSKRNLATQWPDYCLVSTEFVLVFYFRAVGQRQAVDPERRTTGRRVFDQLSESGISAIISVRPTMVPRNRGERHAV</sequence>
<evidence type="ECO:0000313" key="1">
    <source>
        <dbReference type="EMBL" id="KAK7486070.1"/>
    </source>
</evidence>
<proteinExistence type="predicted"/>
<reference evidence="1 2" key="1">
    <citation type="journal article" date="2023" name="Sci. Data">
        <title>Genome assembly of the Korean intertidal mud-creeper Batillaria attramentaria.</title>
        <authorList>
            <person name="Patra A.K."/>
            <person name="Ho P.T."/>
            <person name="Jun S."/>
            <person name="Lee S.J."/>
            <person name="Kim Y."/>
            <person name="Won Y.J."/>
        </authorList>
    </citation>
    <scope>NUCLEOTIDE SEQUENCE [LARGE SCALE GENOMIC DNA]</scope>
    <source>
        <strain evidence="1">Wonlab-2016</strain>
    </source>
</reference>
<gene>
    <name evidence="1" type="ORF">BaRGS_00022679</name>
</gene>
<protein>
    <submittedName>
        <fullName evidence="1">Uncharacterized protein</fullName>
    </submittedName>
</protein>
<keyword evidence="2" id="KW-1185">Reference proteome</keyword>
<name>A0ABD0KGI7_9CAEN</name>
<organism evidence="1 2">
    <name type="scientific">Batillaria attramentaria</name>
    <dbReference type="NCBI Taxonomy" id="370345"/>
    <lineage>
        <taxon>Eukaryota</taxon>
        <taxon>Metazoa</taxon>
        <taxon>Spiralia</taxon>
        <taxon>Lophotrochozoa</taxon>
        <taxon>Mollusca</taxon>
        <taxon>Gastropoda</taxon>
        <taxon>Caenogastropoda</taxon>
        <taxon>Sorbeoconcha</taxon>
        <taxon>Cerithioidea</taxon>
        <taxon>Batillariidae</taxon>
        <taxon>Batillaria</taxon>
    </lineage>
</organism>
<dbReference type="Proteomes" id="UP001519460">
    <property type="component" value="Unassembled WGS sequence"/>
</dbReference>
<dbReference type="EMBL" id="JACVVK020000184">
    <property type="protein sequence ID" value="KAK7486070.1"/>
    <property type="molecule type" value="Genomic_DNA"/>
</dbReference>
<dbReference type="AlphaFoldDB" id="A0ABD0KGI7"/>
<comment type="caution">
    <text evidence="1">The sequence shown here is derived from an EMBL/GenBank/DDBJ whole genome shotgun (WGS) entry which is preliminary data.</text>
</comment>
<evidence type="ECO:0000313" key="2">
    <source>
        <dbReference type="Proteomes" id="UP001519460"/>
    </source>
</evidence>
<accession>A0ABD0KGI7</accession>